<comment type="caution">
    <text evidence="1">The sequence shown here is derived from an EMBL/GenBank/DDBJ whole genome shotgun (WGS) entry which is preliminary data.</text>
</comment>
<dbReference type="EMBL" id="CAVMJV010000027">
    <property type="protein sequence ID" value="CAK5074832.1"/>
    <property type="molecule type" value="Genomic_DNA"/>
</dbReference>
<evidence type="ECO:0000313" key="1">
    <source>
        <dbReference type="EMBL" id="CAK5074832.1"/>
    </source>
</evidence>
<evidence type="ECO:0000313" key="2">
    <source>
        <dbReference type="Proteomes" id="UP001497535"/>
    </source>
</evidence>
<organism evidence="1 2">
    <name type="scientific">Meloidogyne enterolobii</name>
    <name type="common">Root-knot nematode worm</name>
    <name type="synonym">Meloidogyne mayaguensis</name>
    <dbReference type="NCBI Taxonomy" id="390850"/>
    <lineage>
        <taxon>Eukaryota</taxon>
        <taxon>Metazoa</taxon>
        <taxon>Ecdysozoa</taxon>
        <taxon>Nematoda</taxon>
        <taxon>Chromadorea</taxon>
        <taxon>Rhabditida</taxon>
        <taxon>Tylenchina</taxon>
        <taxon>Tylenchomorpha</taxon>
        <taxon>Tylenchoidea</taxon>
        <taxon>Meloidogynidae</taxon>
        <taxon>Meloidogyninae</taxon>
        <taxon>Meloidogyne</taxon>
    </lineage>
</organism>
<protein>
    <submittedName>
        <fullName evidence="1">Uncharacterized protein</fullName>
    </submittedName>
</protein>
<dbReference type="Proteomes" id="UP001497535">
    <property type="component" value="Unassembled WGS sequence"/>
</dbReference>
<proteinExistence type="predicted"/>
<gene>
    <name evidence="1" type="ORF">MENTE1834_LOCUS21601</name>
</gene>
<sequence length="69" mass="8160">MFAPQNFKRCPWHARFAITRCIGRIVWSTVKLLDVFVAHAVDERHTVKVKNLKQKQSNEYKSSKIYLLL</sequence>
<keyword evidence="2" id="KW-1185">Reference proteome</keyword>
<reference evidence="1" key="1">
    <citation type="submission" date="2023-11" db="EMBL/GenBank/DDBJ databases">
        <authorList>
            <person name="Poullet M."/>
        </authorList>
    </citation>
    <scope>NUCLEOTIDE SEQUENCE</scope>
    <source>
        <strain evidence="1">E1834</strain>
    </source>
</reference>
<accession>A0ACB0Z746</accession>
<name>A0ACB0Z746_MELEN</name>